<dbReference type="Pfam" id="PF01977">
    <property type="entry name" value="UbiD"/>
    <property type="match status" value="1"/>
</dbReference>
<name>A0A1F6CAH9_HANXR</name>
<dbReference type="GO" id="GO:0005737">
    <property type="term" value="C:cytoplasm"/>
    <property type="evidence" value="ECO:0007669"/>
    <property type="project" value="TreeGrafter"/>
</dbReference>
<sequence length="485" mass="53715">MAAFEDLRQYIAKVEEVSKDEVERINGVNPDKELGALYAINGQGPNPKLFLFDEIQGYPKGYRIATNTMGSRIRGRIARGVPLDLEGEELTAWEAKRLDERKQVPVEWVKDSPIHQHTMEGNDVDVSKFPAPVWHELDAGPYIGTGSACLELDPYEGWVNIGSYRSQVFDRNLVGLHVAHGHHGQVIRDHYFEQGKDCPVVIVLGGEPSLLAGASYGDPWGVSEIETAGWMRGAPVKVFKGKTDVPVPASSEMVLEGYIMHPDHEPMRVEGQFGEGGGHYGYATPAPTVRVDTVYWRDDPIIMGQPPVRFLGGGEGGGGGVAQMKAARDAGFHDIRGFGNVGPFTVISVHQMYAGHAKRIADWYMSGINNRPPRYLVLVDEDVDPRNAREVFWAISSRSNPQDSVHIYNNQWMSPTSPRTTPEQNAVALEHGLTLGCCLIDATMPFAWKDKFAPVNDVSPKFRKEITEKWGEYLALEPKQGGRAR</sequence>
<dbReference type="EMBL" id="MFKF01000335">
    <property type="protein sequence ID" value="OGG46198.1"/>
    <property type="molecule type" value="Genomic_DNA"/>
</dbReference>
<evidence type="ECO:0000313" key="4">
    <source>
        <dbReference type="Proteomes" id="UP000178606"/>
    </source>
</evidence>
<dbReference type="Gene3D" id="3.40.1670.10">
    <property type="entry name" value="UbiD C-terminal domain-like"/>
    <property type="match status" value="1"/>
</dbReference>
<evidence type="ECO:0000313" key="3">
    <source>
        <dbReference type="EMBL" id="OGG46198.1"/>
    </source>
</evidence>
<reference evidence="3 4" key="1">
    <citation type="journal article" date="2016" name="Nat. Commun.">
        <title>Thousands of microbial genomes shed light on interconnected biogeochemical processes in an aquifer system.</title>
        <authorList>
            <person name="Anantharaman K."/>
            <person name="Brown C.T."/>
            <person name="Hug L.A."/>
            <person name="Sharon I."/>
            <person name="Castelle C.J."/>
            <person name="Probst A.J."/>
            <person name="Thomas B.C."/>
            <person name="Singh A."/>
            <person name="Wilkins M.J."/>
            <person name="Karaoz U."/>
            <person name="Brodie E.L."/>
            <person name="Williams K.H."/>
            <person name="Hubbard S.S."/>
            <person name="Banfield J.F."/>
        </authorList>
    </citation>
    <scope>NUCLEOTIDE SEQUENCE [LARGE SCALE GENOMIC DNA]</scope>
    <source>
        <strain evidence="4">RIFCSPLOWO2_12_FULL_64_10</strain>
    </source>
</reference>
<organism evidence="3 4">
    <name type="scientific">Handelsmanbacteria sp. (strain RIFCSPLOWO2_12_FULL_64_10)</name>
    <dbReference type="NCBI Taxonomy" id="1817868"/>
    <lineage>
        <taxon>Bacteria</taxon>
        <taxon>Candidatus Handelsmaniibacteriota</taxon>
    </lineage>
</organism>
<dbReference type="Pfam" id="PF20696">
    <property type="entry name" value="UbiD_C"/>
    <property type="match status" value="1"/>
</dbReference>
<feature type="domain" description="3-octaprenyl-4-hydroxybenzoate carboxy-lyase-like Rift-related" evidence="1">
    <location>
        <begin position="111"/>
        <end position="303"/>
    </location>
</feature>
<dbReference type="SUPFAM" id="SSF143968">
    <property type="entry name" value="UbiD C-terminal domain-like"/>
    <property type="match status" value="1"/>
</dbReference>
<protein>
    <recommendedName>
        <fullName evidence="5">UbiD family decarboxylase</fullName>
    </recommendedName>
</protein>
<evidence type="ECO:0000259" key="1">
    <source>
        <dbReference type="Pfam" id="PF01977"/>
    </source>
</evidence>
<dbReference type="Proteomes" id="UP000178606">
    <property type="component" value="Unassembled WGS sequence"/>
</dbReference>
<gene>
    <name evidence="3" type="ORF">A3F84_04165</name>
</gene>
<feature type="domain" description="3-octaprenyl-4-hydroxybenzoate carboxy-lyase-like C-terminal" evidence="2">
    <location>
        <begin position="343"/>
        <end position="425"/>
    </location>
</feature>
<proteinExistence type="predicted"/>
<dbReference type="AlphaFoldDB" id="A0A1F6CAH9"/>
<comment type="caution">
    <text evidence="3">The sequence shown here is derived from an EMBL/GenBank/DDBJ whole genome shotgun (WGS) entry which is preliminary data.</text>
</comment>
<dbReference type="InterPro" id="IPR002830">
    <property type="entry name" value="UbiD"/>
</dbReference>
<dbReference type="SUPFAM" id="SSF50475">
    <property type="entry name" value="FMN-binding split barrel"/>
    <property type="match status" value="1"/>
</dbReference>
<dbReference type="InterPro" id="IPR048304">
    <property type="entry name" value="UbiD_Rift_dom"/>
</dbReference>
<accession>A0A1F6CAH9</accession>
<dbReference type="PANTHER" id="PTHR30108:SF17">
    <property type="entry name" value="FERULIC ACID DECARBOXYLASE 1"/>
    <property type="match status" value="1"/>
</dbReference>
<dbReference type="InterPro" id="IPR049381">
    <property type="entry name" value="UbiD-like_C"/>
</dbReference>
<dbReference type="GO" id="GO:0016831">
    <property type="term" value="F:carboxy-lyase activity"/>
    <property type="evidence" value="ECO:0007669"/>
    <property type="project" value="InterPro"/>
</dbReference>
<dbReference type="PANTHER" id="PTHR30108">
    <property type="entry name" value="3-OCTAPRENYL-4-HYDROXYBENZOATE CARBOXY-LYASE-RELATED"/>
    <property type="match status" value="1"/>
</dbReference>
<evidence type="ECO:0000259" key="2">
    <source>
        <dbReference type="Pfam" id="PF20696"/>
    </source>
</evidence>
<evidence type="ECO:0008006" key="5">
    <source>
        <dbReference type="Google" id="ProtNLM"/>
    </source>
</evidence>